<reference evidence="4" key="1">
    <citation type="submission" date="2017-02" db="EMBL/GenBank/DDBJ databases">
        <authorList>
            <person name="Varghese N."/>
            <person name="Submissions S."/>
        </authorList>
    </citation>
    <scope>NUCLEOTIDE SEQUENCE [LARGE SCALE GENOMIC DNA]</scope>
    <source>
        <strain evidence="4">9H-4</strain>
    </source>
</reference>
<dbReference type="PANTHER" id="PTHR14859:SF1">
    <property type="entry name" value="PGAP2-INTERACTING PROTEIN"/>
    <property type="match status" value="1"/>
</dbReference>
<feature type="transmembrane region" description="Helical" evidence="1">
    <location>
        <begin position="95"/>
        <end position="115"/>
    </location>
</feature>
<dbReference type="GO" id="GO:0006506">
    <property type="term" value="P:GPI anchor biosynthetic process"/>
    <property type="evidence" value="ECO:0007669"/>
    <property type="project" value="TreeGrafter"/>
</dbReference>
<dbReference type="Pfam" id="PF03372">
    <property type="entry name" value="Exo_endo_phos"/>
    <property type="match status" value="1"/>
</dbReference>
<dbReference type="Proteomes" id="UP000191040">
    <property type="component" value="Chromosome I"/>
</dbReference>
<dbReference type="RefSeq" id="WP_078699737.1">
    <property type="nucleotide sequence ID" value="NZ_LT796768.1"/>
</dbReference>
<evidence type="ECO:0000313" key="4">
    <source>
        <dbReference type="Proteomes" id="UP000191040"/>
    </source>
</evidence>
<feature type="transmembrane region" description="Helical" evidence="1">
    <location>
        <begin position="345"/>
        <end position="366"/>
    </location>
</feature>
<dbReference type="EMBL" id="LT796768">
    <property type="protein sequence ID" value="SKB07403.1"/>
    <property type="molecule type" value="Genomic_DNA"/>
</dbReference>
<dbReference type="AlphaFoldDB" id="A0A1T4Z0H3"/>
<dbReference type="InterPro" id="IPR036691">
    <property type="entry name" value="Endo/exonu/phosph_ase_sf"/>
</dbReference>
<gene>
    <name evidence="3" type="ORF">SAMN06295964_1685</name>
</gene>
<accession>A0A1T4Z0H3</accession>
<feature type="domain" description="Endonuclease/exonuclease/phosphatase" evidence="2">
    <location>
        <begin position="385"/>
        <end position="594"/>
    </location>
</feature>
<evidence type="ECO:0000313" key="3">
    <source>
        <dbReference type="EMBL" id="SKB07403.1"/>
    </source>
</evidence>
<dbReference type="InterPro" id="IPR051916">
    <property type="entry name" value="GPI-anchor_lipid_remodeler"/>
</dbReference>
<dbReference type="SUPFAM" id="SSF56219">
    <property type="entry name" value="DNase I-like"/>
    <property type="match status" value="1"/>
</dbReference>
<dbReference type="Gene3D" id="3.60.10.10">
    <property type="entry name" value="Endonuclease/exonuclease/phosphatase"/>
    <property type="match status" value="1"/>
</dbReference>
<keyword evidence="1" id="KW-0812">Transmembrane</keyword>
<keyword evidence="3" id="KW-0269">Exonuclease</keyword>
<keyword evidence="3" id="KW-0540">Nuclease</keyword>
<dbReference type="GO" id="GO:0016020">
    <property type="term" value="C:membrane"/>
    <property type="evidence" value="ECO:0007669"/>
    <property type="project" value="GOC"/>
</dbReference>
<feature type="transmembrane region" description="Helical" evidence="1">
    <location>
        <begin position="234"/>
        <end position="252"/>
    </location>
</feature>
<dbReference type="STRING" id="1736691.SAMN06295964_1685"/>
<feature type="transmembrane region" description="Helical" evidence="1">
    <location>
        <begin position="70"/>
        <end position="89"/>
    </location>
</feature>
<feature type="transmembrane region" description="Helical" evidence="1">
    <location>
        <begin position="315"/>
        <end position="333"/>
    </location>
</feature>
<evidence type="ECO:0000259" key="2">
    <source>
        <dbReference type="Pfam" id="PF03372"/>
    </source>
</evidence>
<dbReference type="GO" id="GO:0004527">
    <property type="term" value="F:exonuclease activity"/>
    <property type="evidence" value="ECO:0007669"/>
    <property type="project" value="UniProtKB-KW"/>
</dbReference>
<protein>
    <submittedName>
        <fullName evidence="3">Metal-dependent hydrolase, endonuclease/exonuclease/phosphatase family</fullName>
    </submittedName>
</protein>
<keyword evidence="3" id="KW-0255">Endonuclease</keyword>
<keyword evidence="1" id="KW-1133">Transmembrane helix</keyword>
<proteinExistence type="predicted"/>
<name>A0A1T4Z0H3_9ACTN</name>
<keyword evidence="4" id="KW-1185">Reference proteome</keyword>
<keyword evidence="1" id="KW-0472">Membrane</keyword>
<feature type="transmembrane region" description="Helical" evidence="1">
    <location>
        <begin position="151"/>
        <end position="168"/>
    </location>
</feature>
<feature type="transmembrane region" description="Helical" evidence="1">
    <location>
        <begin position="44"/>
        <end position="63"/>
    </location>
</feature>
<dbReference type="InterPro" id="IPR005135">
    <property type="entry name" value="Endo/exonuclease/phosphatase"/>
</dbReference>
<feature type="transmembrane region" description="Helical" evidence="1">
    <location>
        <begin position="209"/>
        <end position="227"/>
    </location>
</feature>
<organism evidence="3 4">
    <name type="scientific">Aeromicrobium choanae</name>
    <dbReference type="NCBI Taxonomy" id="1736691"/>
    <lineage>
        <taxon>Bacteria</taxon>
        <taxon>Bacillati</taxon>
        <taxon>Actinomycetota</taxon>
        <taxon>Actinomycetes</taxon>
        <taxon>Propionibacteriales</taxon>
        <taxon>Nocardioidaceae</taxon>
        <taxon>Aeromicrobium</taxon>
    </lineage>
</organism>
<feature type="transmembrane region" description="Helical" evidence="1">
    <location>
        <begin position="258"/>
        <end position="277"/>
    </location>
</feature>
<evidence type="ECO:0000256" key="1">
    <source>
        <dbReference type="SAM" id="Phobius"/>
    </source>
</evidence>
<dbReference type="GO" id="GO:0004519">
    <property type="term" value="F:endonuclease activity"/>
    <property type="evidence" value="ECO:0007669"/>
    <property type="project" value="UniProtKB-KW"/>
</dbReference>
<feature type="transmembrane region" description="Helical" evidence="1">
    <location>
        <begin position="180"/>
        <end position="197"/>
    </location>
</feature>
<feature type="transmembrane region" description="Helical" evidence="1">
    <location>
        <begin position="122"/>
        <end position="145"/>
    </location>
</feature>
<sequence>MSRLGAAPVVHLAAGTWLLIDLWRAWTPTLITIFGQAASTPPELIGAFAFGCVLVPVVLVAVARRLGREGALAPAVLVVALAGRVALQLTDGGHLHLVVASVAGIAAMTWLALALPRRREVAVTGVVAGLAVSVTTHAALGTWGAVWRDDAWAWVLLAVQLVACLATLRHSADGRGVGRRFALTVMPGLFLAGVIVANAGRASATLDEAGLAAVAFGATVAVAATLVPATRASAVVAAVVLTGAVAASAVVTDADGLLPAWTVIAFVVGMPALAHLWRAADHGERGTSLTLALGGLVWVALLFAYYAGYDLGYRADWLLVGVALLIGVAAVTAPPAPATVASPRVLAAIGVTALAAGLVAATAPALTVRPFDTTEPRDDEVRVVAYNLRMGYGMDGVFRPKAVAAILVSADVGLISEIDRGWFLNGGQDQLAILERLTGRTAWFGAAADPVWGDAVMLDASRARVERRALPSHGAVTGAQAIAVQPEGPWESTWFASTHLQPVGSDEGVTAQSADLAAWLRELGGPMILGGDFNLQQGSAAYDTVTDVGLVDAAPGGADTSPADAPVKRIDYLFSTPDLVASDVEVPGLRASDHLPVVATFTRR</sequence>
<keyword evidence="3" id="KW-0378">Hydrolase</keyword>
<feature type="transmembrane region" description="Helical" evidence="1">
    <location>
        <begin position="289"/>
        <end position="309"/>
    </location>
</feature>
<dbReference type="OrthoDB" id="155529at2"/>
<dbReference type="PANTHER" id="PTHR14859">
    <property type="entry name" value="CALCOFLUOR WHITE HYPERSENSITIVE PROTEIN PRECURSOR"/>
    <property type="match status" value="1"/>
</dbReference>